<proteinExistence type="predicted"/>
<sequence length="73" mass="8697">MKALKKDKLAELEKDWGYHKHLLAKTAMFRYKQLLDPKRTLRNYNDQVSEALINVKEINKVVRLSMPVRQKTN</sequence>
<name>A0A2A5T4W3_9GAMM</name>
<dbReference type="EMBL" id="NBYY01000011">
    <property type="protein sequence ID" value="PCS23186.1"/>
    <property type="molecule type" value="Genomic_DNA"/>
</dbReference>
<dbReference type="AlphaFoldDB" id="A0A2A5T4W3"/>
<dbReference type="Proteomes" id="UP000219020">
    <property type="component" value="Unassembled WGS sequence"/>
</dbReference>
<evidence type="ECO:0000313" key="1">
    <source>
        <dbReference type="EMBL" id="PCS23186.1"/>
    </source>
</evidence>
<protein>
    <submittedName>
        <fullName evidence="1">Mobile element protein</fullName>
    </submittedName>
</protein>
<keyword evidence="2" id="KW-1185">Reference proteome</keyword>
<accession>A0A2A5T4W3</accession>
<comment type="caution">
    <text evidence="1">The sequence shown here is derived from an EMBL/GenBank/DDBJ whole genome shotgun (WGS) entry which is preliminary data.</text>
</comment>
<dbReference type="RefSeq" id="WP_097356215.1">
    <property type="nucleotide sequence ID" value="NZ_CAWOZH010000034.1"/>
</dbReference>
<organism evidence="1 2">
    <name type="scientific">Candidatus Enterovibrio escicola</name>
    <dbReference type="NCBI Taxonomy" id="1927127"/>
    <lineage>
        <taxon>Bacteria</taxon>
        <taxon>Pseudomonadati</taxon>
        <taxon>Pseudomonadota</taxon>
        <taxon>Gammaproteobacteria</taxon>
        <taxon>Vibrionales</taxon>
        <taxon>Vibrionaceae</taxon>
        <taxon>Enterovibrio</taxon>
    </lineage>
</organism>
<evidence type="ECO:0000313" key="2">
    <source>
        <dbReference type="Proteomes" id="UP000219020"/>
    </source>
</evidence>
<gene>
    <name evidence="1" type="ORF">BTN49_1182</name>
</gene>
<reference evidence="2" key="1">
    <citation type="submission" date="2017-04" db="EMBL/GenBank/DDBJ databases">
        <title>Genome evolution of the luminous symbionts of deep sea anglerfish.</title>
        <authorList>
            <person name="Hendry T.A."/>
        </authorList>
    </citation>
    <scope>NUCLEOTIDE SEQUENCE [LARGE SCALE GENOMIC DNA]</scope>
</reference>